<protein>
    <submittedName>
        <fullName evidence="1">Uncharacterized protein</fullName>
    </submittedName>
</protein>
<name>A0ABX2P8G8_9PROT</name>
<dbReference type="RefSeq" id="WP_267311184.1">
    <property type="nucleotide sequence ID" value="NZ_JABXXV010000013.1"/>
</dbReference>
<comment type="caution">
    <text evidence="1">The sequence shown here is derived from an EMBL/GenBank/DDBJ whole genome shotgun (WGS) entry which is preliminary data.</text>
</comment>
<reference evidence="1 2" key="1">
    <citation type="submission" date="2020-06" db="EMBL/GenBank/DDBJ databases">
        <title>Synonyms of Asaia species.</title>
        <authorList>
            <person name="Sombolestani A."/>
        </authorList>
    </citation>
    <scope>NUCLEOTIDE SEQUENCE [LARGE SCALE GENOMIC DNA]</scope>
    <source>
        <strain evidence="1 2">LMG 27047</strain>
    </source>
</reference>
<keyword evidence="2" id="KW-1185">Reference proteome</keyword>
<dbReference type="EMBL" id="JABXXV010000013">
    <property type="protein sequence ID" value="NVN48249.1"/>
    <property type="molecule type" value="Genomic_DNA"/>
</dbReference>
<evidence type="ECO:0000313" key="2">
    <source>
        <dbReference type="Proteomes" id="UP001516351"/>
    </source>
</evidence>
<accession>A0ABX2P8G8</accession>
<dbReference type="Proteomes" id="UP001516351">
    <property type="component" value="Unassembled WGS sequence"/>
</dbReference>
<organism evidence="1 2">
    <name type="scientific">Asaia spathodeae</name>
    <dbReference type="NCBI Taxonomy" id="657016"/>
    <lineage>
        <taxon>Bacteria</taxon>
        <taxon>Pseudomonadati</taxon>
        <taxon>Pseudomonadota</taxon>
        <taxon>Alphaproteobacteria</taxon>
        <taxon>Acetobacterales</taxon>
        <taxon>Acetobacteraceae</taxon>
        <taxon>Asaia</taxon>
    </lineage>
</organism>
<evidence type="ECO:0000313" key="1">
    <source>
        <dbReference type="EMBL" id="NVN48249.1"/>
    </source>
</evidence>
<proteinExistence type="predicted"/>
<sequence length="87" mass="9925">MKLDVDFTQDEYEALARIAKRFARTAKTRLKTDNVETLVSEEEYGAARTAMEKIARKCSDDGLYLDLLNRHTPSLADYAHKTTEEPS</sequence>
<gene>
    <name evidence="1" type="ORF">HW542_15730</name>
</gene>